<sequence>MKQTWANTTVHTIPTPAVRFDPVLDLATGDALGMTAELPFCFEDGPSFGPARVRKSESNSAKWVADRIGEISSIAHEFRHDHRPIIVPAPVAALANPDTALACDARVRRSVFCQQEFCIEFTDTAFAGDAADCTSRVAHFRRHGFRVSVDMRKSWQTPLAEGMRLLIDTLRVDARNLDCDLLMETCETAAAAGILVIAENANWRDADELGRLGISAGTRLRADA</sequence>
<reference evidence="1 2" key="1">
    <citation type="journal article" date="2014" name="Antonie Van Leeuwenhoek">
        <title>Hyphomonas beringensis sp. nov. and Hyphomonas chukchiensis sp. nov., isolated from surface seawater of the Bering Sea and Chukchi Sea.</title>
        <authorList>
            <person name="Li C."/>
            <person name="Lai Q."/>
            <person name="Li G."/>
            <person name="Dong C."/>
            <person name="Wang J."/>
            <person name="Liao Y."/>
            <person name="Shao Z."/>
        </authorList>
    </citation>
    <scope>NUCLEOTIDE SEQUENCE [LARGE SCALE GENOMIC DNA]</scope>
    <source>
        <strain evidence="1 2">VP2</strain>
    </source>
</reference>
<dbReference type="SUPFAM" id="SSF141868">
    <property type="entry name" value="EAL domain-like"/>
    <property type="match status" value="1"/>
</dbReference>
<comment type="caution">
    <text evidence="1">The sequence shown here is derived from an EMBL/GenBank/DDBJ whole genome shotgun (WGS) entry which is preliminary data.</text>
</comment>
<gene>
    <name evidence="1" type="ORF">HJA_13915</name>
</gene>
<name>A0A059F8T0_9PROT</name>
<dbReference type="RefSeq" id="WP_035583376.1">
    <property type="nucleotide sequence ID" value="NZ_ARYJ01000010.1"/>
</dbReference>
<dbReference type="InterPro" id="IPR035919">
    <property type="entry name" value="EAL_sf"/>
</dbReference>
<evidence type="ECO:0000313" key="2">
    <source>
        <dbReference type="Proteomes" id="UP000024816"/>
    </source>
</evidence>
<dbReference type="PATRIC" id="fig|1280952.3.peg.2785"/>
<dbReference type="Gene3D" id="3.20.20.450">
    <property type="entry name" value="EAL domain"/>
    <property type="match status" value="1"/>
</dbReference>
<dbReference type="eggNOG" id="COG2200">
    <property type="taxonomic scope" value="Bacteria"/>
</dbReference>
<organism evidence="1 2">
    <name type="scientific">Hyphomonas jannaschiana VP2</name>
    <dbReference type="NCBI Taxonomy" id="1280952"/>
    <lineage>
        <taxon>Bacteria</taxon>
        <taxon>Pseudomonadati</taxon>
        <taxon>Pseudomonadota</taxon>
        <taxon>Alphaproteobacteria</taxon>
        <taxon>Hyphomonadales</taxon>
        <taxon>Hyphomonadaceae</taxon>
        <taxon>Hyphomonas</taxon>
    </lineage>
</organism>
<protein>
    <submittedName>
        <fullName evidence="1">Uncharacterized protein</fullName>
    </submittedName>
</protein>
<accession>A0A059F8T0</accession>
<dbReference type="OrthoDB" id="7618569at2"/>
<proteinExistence type="predicted"/>
<keyword evidence="2" id="KW-1185">Reference proteome</keyword>
<dbReference type="STRING" id="1280952.HJA_13915"/>
<evidence type="ECO:0000313" key="1">
    <source>
        <dbReference type="EMBL" id="KCZ86981.1"/>
    </source>
</evidence>
<dbReference type="AlphaFoldDB" id="A0A059F8T0"/>
<dbReference type="Proteomes" id="UP000024816">
    <property type="component" value="Unassembled WGS sequence"/>
</dbReference>
<dbReference type="EMBL" id="ARYJ01000010">
    <property type="protein sequence ID" value="KCZ86981.1"/>
    <property type="molecule type" value="Genomic_DNA"/>
</dbReference>